<dbReference type="InterPro" id="IPR036871">
    <property type="entry name" value="PX_dom_sf"/>
</dbReference>
<dbReference type="Pfam" id="PF00787">
    <property type="entry name" value="PX"/>
    <property type="match status" value="1"/>
</dbReference>
<dbReference type="PROSITE" id="PS50195">
    <property type="entry name" value="PX"/>
    <property type="match status" value="1"/>
</dbReference>
<dbReference type="AlphaFoldDB" id="A0A1V9YXE4"/>
<comment type="subcellular location">
    <subcellularLocation>
        <location evidence="1">Cytoplasm</location>
    </subcellularLocation>
</comment>
<dbReference type="Gene3D" id="3.30.1520.10">
    <property type="entry name" value="Phox-like domain"/>
    <property type="match status" value="1"/>
</dbReference>
<dbReference type="PANTHER" id="PTHR22999">
    <property type="entry name" value="PX SERINE/THREONINE KINASE PXK"/>
    <property type="match status" value="1"/>
</dbReference>
<proteinExistence type="predicted"/>
<evidence type="ECO:0000313" key="5">
    <source>
        <dbReference type="Proteomes" id="UP000243217"/>
    </source>
</evidence>
<dbReference type="SUPFAM" id="SSF64268">
    <property type="entry name" value="PX domain"/>
    <property type="match status" value="1"/>
</dbReference>
<keyword evidence="5" id="KW-1185">Reference proteome</keyword>
<protein>
    <recommendedName>
        <fullName evidence="3">PX domain-containing protein</fullName>
    </recommendedName>
</protein>
<dbReference type="InterPro" id="IPR051837">
    <property type="entry name" value="SortingNexin/PXDomain-PKLike"/>
</dbReference>
<evidence type="ECO:0000313" key="4">
    <source>
        <dbReference type="EMBL" id="OQR90438.1"/>
    </source>
</evidence>
<dbReference type="GO" id="GO:0005737">
    <property type="term" value="C:cytoplasm"/>
    <property type="evidence" value="ECO:0007669"/>
    <property type="project" value="UniProtKB-SubCell"/>
</dbReference>
<dbReference type="PANTHER" id="PTHR22999:SF23">
    <property type="entry name" value="SORTING NEXIN-16"/>
    <property type="match status" value="1"/>
</dbReference>
<dbReference type="OrthoDB" id="430293at2759"/>
<organism evidence="4 5">
    <name type="scientific">Thraustotheca clavata</name>
    <dbReference type="NCBI Taxonomy" id="74557"/>
    <lineage>
        <taxon>Eukaryota</taxon>
        <taxon>Sar</taxon>
        <taxon>Stramenopiles</taxon>
        <taxon>Oomycota</taxon>
        <taxon>Saprolegniomycetes</taxon>
        <taxon>Saprolegniales</taxon>
        <taxon>Achlyaceae</taxon>
        <taxon>Thraustotheca</taxon>
    </lineage>
</organism>
<dbReference type="InterPro" id="IPR001683">
    <property type="entry name" value="PX_dom"/>
</dbReference>
<reference evidence="4 5" key="1">
    <citation type="journal article" date="2014" name="Genome Biol. Evol.">
        <title>The secreted proteins of Achlya hypogyna and Thraustotheca clavata identify the ancestral oomycete secretome and reveal gene acquisitions by horizontal gene transfer.</title>
        <authorList>
            <person name="Misner I."/>
            <person name="Blouin N."/>
            <person name="Leonard G."/>
            <person name="Richards T.A."/>
            <person name="Lane C.E."/>
        </authorList>
    </citation>
    <scope>NUCLEOTIDE SEQUENCE [LARGE SCALE GENOMIC DNA]</scope>
    <source>
        <strain evidence="4 5">ATCC 34112</strain>
    </source>
</reference>
<dbReference type="STRING" id="74557.A0A1V9YXE4"/>
<dbReference type="Proteomes" id="UP000243217">
    <property type="component" value="Unassembled WGS sequence"/>
</dbReference>
<evidence type="ECO:0000256" key="1">
    <source>
        <dbReference type="ARBA" id="ARBA00004496"/>
    </source>
</evidence>
<evidence type="ECO:0000256" key="2">
    <source>
        <dbReference type="ARBA" id="ARBA00022490"/>
    </source>
</evidence>
<name>A0A1V9YXE4_9STRA</name>
<keyword evidence="2" id="KW-0963">Cytoplasm</keyword>
<evidence type="ECO:0000259" key="3">
    <source>
        <dbReference type="PROSITE" id="PS50195"/>
    </source>
</evidence>
<dbReference type="GO" id="GO:0035091">
    <property type="term" value="F:phosphatidylinositol binding"/>
    <property type="evidence" value="ECO:0007669"/>
    <property type="project" value="InterPro"/>
</dbReference>
<dbReference type="CDD" id="cd06093">
    <property type="entry name" value="PX_domain"/>
    <property type="match status" value="1"/>
</dbReference>
<comment type="caution">
    <text evidence="4">The sequence shown here is derived from an EMBL/GenBank/DDBJ whole genome shotgun (WGS) entry which is preliminary data.</text>
</comment>
<feature type="domain" description="PX" evidence="3">
    <location>
        <begin position="1"/>
        <end position="112"/>
    </location>
</feature>
<dbReference type="EMBL" id="JNBS01002541">
    <property type="protein sequence ID" value="OQR90438.1"/>
    <property type="molecule type" value="Genomic_DNA"/>
</dbReference>
<accession>A0A1V9YXE4</accession>
<sequence length="112" mass="13081">MYAIRSYYVTVNIDGFAIQDNSFAEYKLEMKRGNKTWIVMHRYSEFDALWGRLYGLGDRLPLLPPKTYCMRNLSPDYLKNRQQLLEECIWQLLQIPGVSEIPAAAAFLELKA</sequence>
<gene>
    <name evidence="4" type="ORF">THRCLA_22551</name>
</gene>